<dbReference type="GeneID" id="36574124"/>
<evidence type="ECO:0000256" key="4">
    <source>
        <dbReference type="SAM" id="MobiDB-lite"/>
    </source>
</evidence>
<dbReference type="GO" id="GO:0003677">
    <property type="term" value="F:DNA binding"/>
    <property type="evidence" value="ECO:0007669"/>
    <property type="project" value="InterPro"/>
</dbReference>
<keyword evidence="2" id="KW-0539">Nucleus</keyword>
<protein>
    <recommendedName>
        <fullName evidence="7">Nineteen complex-related protein 2-domain-containing protein</fullName>
    </recommendedName>
</protein>
<comment type="subcellular location">
    <subcellularLocation>
        <location evidence="1">Nucleus</location>
    </subcellularLocation>
</comment>
<dbReference type="PANTHER" id="PTHR12214:SF0">
    <property type="entry name" value="LD29489P"/>
    <property type="match status" value="1"/>
</dbReference>
<dbReference type="GO" id="GO:0071008">
    <property type="term" value="C:U2-type post-mRNA release spliceosomal complex"/>
    <property type="evidence" value="ECO:0007669"/>
    <property type="project" value="InterPro"/>
</dbReference>
<dbReference type="InParanoid" id="A0A2T3ARF4"/>
<keyword evidence="3" id="KW-0175">Coiled coil</keyword>
<feature type="compositionally biased region" description="Polar residues" evidence="4">
    <location>
        <begin position="32"/>
        <end position="47"/>
    </location>
</feature>
<evidence type="ECO:0000256" key="2">
    <source>
        <dbReference type="ARBA" id="ARBA00023242"/>
    </source>
</evidence>
<dbReference type="OrthoDB" id="429427at2759"/>
<evidence type="ECO:0000256" key="1">
    <source>
        <dbReference type="ARBA" id="ARBA00004123"/>
    </source>
</evidence>
<dbReference type="Proteomes" id="UP000241818">
    <property type="component" value="Unassembled WGS sequence"/>
</dbReference>
<dbReference type="InterPro" id="IPR012890">
    <property type="entry name" value="GCFC2-like"/>
</dbReference>
<feature type="compositionally biased region" description="Acidic residues" evidence="4">
    <location>
        <begin position="281"/>
        <end position="293"/>
    </location>
</feature>
<feature type="compositionally biased region" description="Basic and acidic residues" evidence="4">
    <location>
        <begin position="294"/>
        <end position="308"/>
    </location>
</feature>
<sequence>MNSAFGSKRKARKIQVNDEDEEVANDAGGSGDSVNTPTLGSSASNSGRKPFRKSSLRQSTLFDEVSQDTNDAGTDDTADSNNGAQTTIKPTVGRSNSTIKKKKSTASRLSFGTGEIISGDAAEALEDDEAFTPKKVTLGRRVVESNAFRKSLQHQGLPTRSGDNDEERPTYSKDYLNELKSSTPSRPKDLDDIQANLADGEGLDASELEGAMVVDTDEKFGSSSSAAYIPSEAEIREKKERRARLAREKDFISLNDDDGDDRRQLSFLPRKKKAESRLVREDEDLGEGFDEFVEDGRISLGKKQEREAKRRQRKEMADLIQQAEGSSENDSDDSEAERRAAYEAAQTRAGMDGLHKHDGAENTAVQAPSKITPLPVLSECLERLQSTMNEMEQELARRHKKMADLEQEKRDILARETEVQELLKQAGARYAALQADSNGAQADLQADPQSIVEAHNGLTDRMVVDRGLESFGNTPTARPEVGDVG</sequence>
<dbReference type="AlphaFoldDB" id="A0A2T3ARF4"/>
<feature type="region of interest" description="Disordered" evidence="4">
    <location>
        <begin position="147"/>
        <end position="357"/>
    </location>
</feature>
<evidence type="ECO:0000313" key="6">
    <source>
        <dbReference type="Proteomes" id="UP000241818"/>
    </source>
</evidence>
<feature type="compositionally biased region" description="Basic and acidic residues" evidence="4">
    <location>
        <begin position="167"/>
        <end position="177"/>
    </location>
</feature>
<evidence type="ECO:0000313" key="5">
    <source>
        <dbReference type="EMBL" id="PSS08812.1"/>
    </source>
</evidence>
<dbReference type="EMBL" id="KZ679018">
    <property type="protein sequence ID" value="PSS08812.1"/>
    <property type="molecule type" value="Genomic_DNA"/>
</dbReference>
<dbReference type="RefSeq" id="XP_024717210.1">
    <property type="nucleotide sequence ID" value="XM_024866043.1"/>
</dbReference>
<dbReference type="PANTHER" id="PTHR12214">
    <property type="entry name" value="GC-RICH SEQUENCE DNA-BINDING FACTOR"/>
    <property type="match status" value="1"/>
</dbReference>
<feature type="region of interest" description="Disordered" evidence="4">
    <location>
        <begin position="1"/>
        <end position="114"/>
    </location>
</feature>
<reference evidence="5 6" key="1">
    <citation type="journal article" date="2018" name="New Phytol.">
        <title>Comparative genomics and transcriptomics depict ericoid mycorrhizal fungi as versatile saprotrophs and plant mutualists.</title>
        <authorList>
            <person name="Martino E."/>
            <person name="Morin E."/>
            <person name="Grelet G.A."/>
            <person name="Kuo A."/>
            <person name="Kohler A."/>
            <person name="Daghino S."/>
            <person name="Barry K.W."/>
            <person name="Cichocki N."/>
            <person name="Clum A."/>
            <person name="Dockter R.B."/>
            <person name="Hainaut M."/>
            <person name="Kuo R.C."/>
            <person name="LaButti K."/>
            <person name="Lindahl B.D."/>
            <person name="Lindquist E.A."/>
            <person name="Lipzen A."/>
            <person name="Khouja H.R."/>
            <person name="Magnuson J."/>
            <person name="Murat C."/>
            <person name="Ohm R.A."/>
            <person name="Singer S.W."/>
            <person name="Spatafora J.W."/>
            <person name="Wang M."/>
            <person name="Veneault-Fourrey C."/>
            <person name="Henrissat B."/>
            <person name="Grigoriev I.V."/>
            <person name="Martin F.M."/>
            <person name="Perotto S."/>
        </authorList>
    </citation>
    <scope>NUCLEOTIDE SEQUENCE [LARGE SCALE GENOMIC DNA]</scope>
    <source>
        <strain evidence="5 6">ATCC 22711</strain>
    </source>
</reference>
<evidence type="ECO:0008006" key="7">
    <source>
        <dbReference type="Google" id="ProtNLM"/>
    </source>
</evidence>
<gene>
    <name evidence="5" type="ORF">M430DRAFT_31491</name>
</gene>
<organism evidence="5 6">
    <name type="scientific">Amorphotheca resinae ATCC 22711</name>
    <dbReference type="NCBI Taxonomy" id="857342"/>
    <lineage>
        <taxon>Eukaryota</taxon>
        <taxon>Fungi</taxon>
        <taxon>Dikarya</taxon>
        <taxon>Ascomycota</taxon>
        <taxon>Pezizomycotina</taxon>
        <taxon>Leotiomycetes</taxon>
        <taxon>Helotiales</taxon>
        <taxon>Amorphothecaceae</taxon>
        <taxon>Amorphotheca</taxon>
    </lineage>
</organism>
<keyword evidence="6" id="KW-1185">Reference proteome</keyword>
<feature type="coiled-coil region" evidence="3">
    <location>
        <begin position="374"/>
        <end position="425"/>
    </location>
</feature>
<dbReference type="Pfam" id="PF15458">
    <property type="entry name" value="NTR2"/>
    <property type="match status" value="1"/>
</dbReference>
<name>A0A2T3ARF4_AMORE</name>
<feature type="compositionally biased region" description="Basic and acidic residues" evidence="4">
    <location>
        <begin position="233"/>
        <end position="251"/>
    </location>
</feature>
<feature type="compositionally biased region" description="Polar residues" evidence="4">
    <location>
        <begin position="83"/>
        <end position="98"/>
    </location>
</feature>
<evidence type="ECO:0000256" key="3">
    <source>
        <dbReference type="SAM" id="Coils"/>
    </source>
</evidence>
<dbReference type="STRING" id="857342.A0A2T3ARF4"/>
<dbReference type="InterPro" id="IPR028211">
    <property type="entry name" value="Ntr2"/>
</dbReference>
<dbReference type="GO" id="GO:0000390">
    <property type="term" value="P:spliceosomal complex disassembly"/>
    <property type="evidence" value="ECO:0007669"/>
    <property type="project" value="InterPro"/>
</dbReference>
<accession>A0A2T3ARF4</accession>
<proteinExistence type="predicted"/>